<dbReference type="RefSeq" id="WP_122970381.1">
    <property type="nucleotide sequence ID" value="NZ_RHLQ01000001.1"/>
</dbReference>
<dbReference type="AlphaFoldDB" id="A0A3M8HIE6"/>
<sequence>MMFGSIFYNFWAAIIGFSLYFFSTLSKDVPLKVLIGSFIAAIISFLLMYAFRFVIAYILHTPEENLVTDRNDSIQIQPQDEKDLSTIELRDEPQRN</sequence>
<dbReference type="OrthoDB" id="2456374at2"/>
<evidence type="ECO:0000313" key="4">
    <source>
        <dbReference type="Proteomes" id="UP000279909"/>
    </source>
</evidence>
<feature type="region of interest" description="Disordered" evidence="1">
    <location>
        <begin position="70"/>
        <end position="96"/>
    </location>
</feature>
<gene>
    <name evidence="3" type="ORF">EC501_00760</name>
</gene>
<evidence type="ECO:0000256" key="1">
    <source>
        <dbReference type="SAM" id="MobiDB-lite"/>
    </source>
</evidence>
<accession>A0A3M8HIE6</accession>
<reference evidence="3 4" key="1">
    <citation type="journal article" date="2014" name="Int. J. Syst. Evol. Microbiol.">
        <title>Lysinibacillus halotolerans sp. nov., isolated from saline-alkaline soil.</title>
        <authorList>
            <person name="Kong D."/>
            <person name="Wang Y."/>
            <person name="Zhao B."/>
            <person name="Li Y."/>
            <person name="Song J."/>
            <person name="Zhai Y."/>
            <person name="Zhang C."/>
            <person name="Wang H."/>
            <person name="Chen X."/>
            <person name="Zhao B."/>
            <person name="Ruan Z."/>
        </authorList>
    </citation>
    <scope>NUCLEOTIDE SEQUENCE [LARGE SCALE GENOMIC DNA]</scope>
    <source>
        <strain evidence="3 4">MCCC 1A12703</strain>
    </source>
</reference>
<keyword evidence="2" id="KW-1133">Transmembrane helix</keyword>
<keyword evidence="4" id="KW-1185">Reference proteome</keyword>
<evidence type="ECO:0000313" key="3">
    <source>
        <dbReference type="EMBL" id="RND01734.1"/>
    </source>
</evidence>
<dbReference type="Proteomes" id="UP000279909">
    <property type="component" value="Unassembled WGS sequence"/>
</dbReference>
<feature type="transmembrane region" description="Helical" evidence="2">
    <location>
        <begin position="6"/>
        <end position="22"/>
    </location>
</feature>
<protein>
    <submittedName>
        <fullName evidence="3">Uncharacterized protein</fullName>
    </submittedName>
</protein>
<keyword evidence="2" id="KW-0812">Transmembrane</keyword>
<dbReference type="EMBL" id="RHLQ01000001">
    <property type="protein sequence ID" value="RND01734.1"/>
    <property type="molecule type" value="Genomic_DNA"/>
</dbReference>
<organism evidence="3 4">
    <name type="scientific">Lysinibacillus halotolerans</name>
    <dbReference type="NCBI Taxonomy" id="1368476"/>
    <lineage>
        <taxon>Bacteria</taxon>
        <taxon>Bacillati</taxon>
        <taxon>Bacillota</taxon>
        <taxon>Bacilli</taxon>
        <taxon>Bacillales</taxon>
        <taxon>Bacillaceae</taxon>
        <taxon>Lysinibacillus</taxon>
    </lineage>
</organism>
<comment type="caution">
    <text evidence="3">The sequence shown here is derived from an EMBL/GenBank/DDBJ whole genome shotgun (WGS) entry which is preliminary data.</text>
</comment>
<name>A0A3M8HIE6_9BACI</name>
<feature type="transmembrane region" description="Helical" evidence="2">
    <location>
        <begin position="34"/>
        <end position="59"/>
    </location>
</feature>
<keyword evidence="2" id="KW-0472">Membrane</keyword>
<proteinExistence type="predicted"/>
<feature type="compositionally biased region" description="Basic and acidic residues" evidence="1">
    <location>
        <begin position="79"/>
        <end position="96"/>
    </location>
</feature>
<evidence type="ECO:0000256" key="2">
    <source>
        <dbReference type="SAM" id="Phobius"/>
    </source>
</evidence>